<protein>
    <submittedName>
        <fullName evidence="1">Uncharacterized protein</fullName>
    </submittedName>
</protein>
<dbReference type="AlphaFoldDB" id="A0A0N7F2H5"/>
<gene>
    <name evidence="1" type="ORF">AOZ06_01960</name>
</gene>
<dbReference type="EMBL" id="CP012752">
    <property type="protein sequence ID" value="ALG05847.1"/>
    <property type="molecule type" value="Genomic_DNA"/>
</dbReference>
<dbReference type="Proteomes" id="UP000063699">
    <property type="component" value="Chromosome"/>
</dbReference>
<evidence type="ECO:0000313" key="2">
    <source>
        <dbReference type="Proteomes" id="UP000063699"/>
    </source>
</evidence>
<proteinExistence type="predicted"/>
<reference evidence="1 2" key="1">
    <citation type="submission" date="2015-07" db="EMBL/GenBank/DDBJ databases">
        <title>Genome sequencing of Kibdelosporangium phytohabitans.</title>
        <authorList>
            <person name="Qin S."/>
            <person name="Xing K."/>
        </authorList>
    </citation>
    <scope>NUCLEOTIDE SEQUENCE [LARGE SCALE GENOMIC DNA]</scope>
    <source>
        <strain evidence="1 2">KLBMP1111</strain>
    </source>
</reference>
<evidence type="ECO:0000313" key="1">
    <source>
        <dbReference type="EMBL" id="ALG05847.1"/>
    </source>
</evidence>
<sequence>MMTTIWPIPGPEAAAQDVVGSLRTQAASLTVFADALADSDSAGAAALHEEALRLRCQAAVIEGLAELHDELTLQLSALDEPTTILRWLA</sequence>
<keyword evidence="2" id="KW-1185">Reference proteome</keyword>
<dbReference type="STRING" id="860235.AOZ06_01960"/>
<organism evidence="1 2">
    <name type="scientific">Kibdelosporangium phytohabitans</name>
    <dbReference type="NCBI Taxonomy" id="860235"/>
    <lineage>
        <taxon>Bacteria</taxon>
        <taxon>Bacillati</taxon>
        <taxon>Actinomycetota</taxon>
        <taxon>Actinomycetes</taxon>
        <taxon>Pseudonocardiales</taxon>
        <taxon>Pseudonocardiaceae</taxon>
        <taxon>Kibdelosporangium</taxon>
    </lineage>
</organism>
<name>A0A0N7F2H5_9PSEU</name>
<accession>A0A0N7F2H5</accession>
<dbReference type="KEGG" id="kphy:AOZ06_01960"/>